<keyword evidence="2" id="KW-1185">Reference proteome</keyword>
<dbReference type="EMBL" id="CP111016">
    <property type="protein sequence ID" value="WAR06428.1"/>
    <property type="molecule type" value="Genomic_DNA"/>
</dbReference>
<proteinExistence type="predicted"/>
<evidence type="ECO:0000313" key="1">
    <source>
        <dbReference type="EMBL" id="WAR06428.1"/>
    </source>
</evidence>
<gene>
    <name evidence="1" type="ORF">MAR_021797</name>
</gene>
<evidence type="ECO:0000313" key="2">
    <source>
        <dbReference type="Proteomes" id="UP001164746"/>
    </source>
</evidence>
<reference evidence="1" key="1">
    <citation type="submission" date="2022-11" db="EMBL/GenBank/DDBJ databases">
        <title>Centuries of genome instability and evolution in soft-shell clam transmissible cancer (bioRxiv).</title>
        <authorList>
            <person name="Hart S.F.M."/>
            <person name="Yonemitsu M.A."/>
            <person name="Giersch R.M."/>
            <person name="Beal B.F."/>
            <person name="Arriagada G."/>
            <person name="Davis B.W."/>
            <person name="Ostrander E.A."/>
            <person name="Goff S.P."/>
            <person name="Metzger M.J."/>
        </authorList>
    </citation>
    <scope>NUCLEOTIDE SEQUENCE</scope>
    <source>
        <strain evidence="1">MELC-2E11</strain>
        <tissue evidence="1">Siphon/mantle</tissue>
    </source>
</reference>
<dbReference type="Proteomes" id="UP001164746">
    <property type="component" value="Chromosome 5"/>
</dbReference>
<organism evidence="1 2">
    <name type="scientific">Mya arenaria</name>
    <name type="common">Soft-shell clam</name>
    <dbReference type="NCBI Taxonomy" id="6604"/>
    <lineage>
        <taxon>Eukaryota</taxon>
        <taxon>Metazoa</taxon>
        <taxon>Spiralia</taxon>
        <taxon>Lophotrochozoa</taxon>
        <taxon>Mollusca</taxon>
        <taxon>Bivalvia</taxon>
        <taxon>Autobranchia</taxon>
        <taxon>Heteroconchia</taxon>
        <taxon>Euheterodonta</taxon>
        <taxon>Imparidentia</taxon>
        <taxon>Neoheterodontei</taxon>
        <taxon>Myida</taxon>
        <taxon>Myoidea</taxon>
        <taxon>Myidae</taxon>
        <taxon>Mya</taxon>
    </lineage>
</organism>
<protein>
    <submittedName>
        <fullName evidence="1">Uncharacterized protein</fullName>
    </submittedName>
</protein>
<sequence>MFIRNKTEPKEGNVVIYVYH</sequence>
<accession>A0ABY7ECI5</accession>
<name>A0ABY7ECI5_MYAAR</name>